<keyword evidence="2" id="KW-1185">Reference proteome</keyword>
<organism evidence="1 2">
    <name type="scientific">Companilactobacillus baiquanensis</name>
    <dbReference type="NCBI Taxonomy" id="2486005"/>
    <lineage>
        <taxon>Bacteria</taxon>
        <taxon>Bacillati</taxon>
        <taxon>Bacillota</taxon>
        <taxon>Bacilli</taxon>
        <taxon>Lactobacillales</taxon>
        <taxon>Lactobacillaceae</taxon>
        <taxon>Companilactobacillus</taxon>
    </lineage>
</organism>
<dbReference type="SFLD" id="SFLDG01129">
    <property type="entry name" value="C1.5:_HAD__Beta-PGM__Phosphata"/>
    <property type="match status" value="1"/>
</dbReference>
<evidence type="ECO:0000313" key="2">
    <source>
        <dbReference type="Proteomes" id="UP001596186"/>
    </source>
</evidence>
<dbReference type="InterPro" id="IPR006439">
    <property type="entry name" value="HAD-SF_hydro_IA"/>
</dbReference>
<dbReference type="SUPFAM" id="SSF56784">
    <property type="entry name" value="HAD-like"/>
    <property type="match status" value="1"/>
</dbReference>
<protein>
    <submittedName>
        <fullName evidence="1">YjjG family noncanonical pyrimidine nucleotidase</fullName>
        <ecNumber evidence="1">3.1.3.5</ecNumber>
    </submittedName>
</protein>
<name>A0ABW1UTY3_9LACO</name>
<dbReference type="PANTHER" id="PTHR47478">
    <property type="match status" value="1"/>
</dbReference>
<dbReference type="Gene3D" id="3.40.50.1000">
    <property type="entry name" value="HAD superfamily/HAD-like"/>
    <property type="match status" value="1"/>
</dbReference>
<dbReference type="EC" id="3.1.3.5" evidence="1"/>
<dbReference type="EMBL" id="JBHSSN010000002">
    <property type="protein sequence ID" value="MFC6322415.1"/>
    <property type="molecule type" value="Genomic_DNA"/>
</dbReference>
<proteinExistence type="predicted"/>
<dbReference type="Proteomes" id="UP001596186">
    <property type="component" value="Unassembled WGS sequence"/>
</dbReference>
<dbReference type="Pfam" id="PF00702">
    <property type="entry name" value="Hydrolase"/>
    <property type="match status" value="1"/>
</dbReference>
<dbReference type="NCBIfam" id="TIGR01549">
    <property type="entry name" value="HAD-SF-IA-v1"/>
    <property type="match status" value="1"/>
</dbReference>
<evidence type="ECO:0000313" key="1">
    <source>
        <dbReference type="EMBL" id="MFC6322415.1"/>
    </source>
</evidence>
<comment type="caution">
    <text evidence="1">The sequence shown here is derived from an EMBL/GenBank/DDBJ whole genome shotgun (WGS) entry which is preliminary data.</text>
</comment>
<dbReference type="InterPro" id="IPR036412">
    <property type="entry name" value="HAD-like_sf"/>
</dbReference>
<keyword evidence="1" id="KW-0378">Hydrolase</keyword>
<dbReference type="SFLD" id="SFLDS00003">
    <property type="entry name" value="Haloacid_Dehalogenase"/>
    <property type="match status" value="1"/>
</dbReference>
<accession>A0ABW1UTY3</accession>
<dbReference type="RefSeq" id="WP_125591866.1">
    <property type="nucleotide sequence ID" value="NZ_JBHSSN010000002.1"/>
</dbReference>
<dbReference type="InterPro" id="IPR011951">
    <property type="entry name" value="HAD-SF_hydro_IA_YjjG/PynA"/>
</dbReference>
<dbReference type="GO" id="GO:0008253">
    <property type="term" value="F:5'-nucleotidase activity"/>
    <property type="evidence" value="ECO:0007669"/>
    <property type="project" value="UniProtKB-EC"/>
</dbReference>
<dbReference type="Gene3D" id="1.10.150.240">
    <property type="entry name" value="Putative phosphatase, domain 2"/>
    <property type="match status" value="1"/>
</dbReference>
<dbReference type="InterPro" id="IPR023214">
    <property type="entry name" value="HAD_sf"/>
</dbReference>
<gene>
    <name evidence="1" type="ORF">ACFP1F_01365</name>
</gene>
<dbReference type="NCBIfam" id="TIGR02254">
    <property type="entry name" value="YjjG_YfnB"/>
    <property type="match status" value="1"/>
</dbReference>
<sequence length="226" mass="25690">MNYTNILFDLDNTIFDTQKNATLALHKMRIAKSFSFDSEKMNWWFKVNDLLWGKFENGSISRKELLDSRFKTFFGKYNIEVDSAKFEKEFQALFAAEHSLMPNVISMLEAVNQNHNLFVVSNGSKQKQLTQLAGADISKYFNEIFLAEDIGFKKPDTQFFDSVQSDINGATLSNMLVVGDSLSADIDGANRSHIDSVWYDTKNAGNDSEIKSTYTITNLNQLTKIV</sequence>
<dbReference type="PANTHER" id="PTHR47478:SF1">
    <property type="entry name" value="PYRIMIDINE 5'-NUCLEOTIDASE YJJG"/>
    <property type="match status" value="1"/>
</dbReference>
<dbReference type="InterPro" id="IPR023198">
    <property type="entry name" value="PGP-like_dom2"/>
</dbReference>
<reference evidence="2" key="1">
    <citation type="journal article" date="2019" name="Int. J. Syst. Evol. Microbiol.">
        <title>The Global Catalogue of Microorganisms (GCM) 10K type strain sequencing project: providing services to taxonomists for standard genome sequencing and annotation.</title>
        <authorList>
            <consortium name="The Broad Institute Genomics Platform"/>
            <consortium name="The Broad Institute Genome Sequencing Center for Infectious Disease"/>
            <person name="Wu L."/>
            <person name="Ma J."/>
        </authorList>
    </citation>
    <scope>NUCLEOTIDE SEQUENCE [LARGE SCALE GENOMIC DNA]</scope>
    <source>
        <strain evidence="2">CCM 8895</strain>
    </source>
</reference>
<dbReference type="InterPro" id="IPR052550">
    <property type="entry name" value="Pyrimidine_5'-ntase_YjjG"/>
</dbReference>